<dbReference type="OrthoDB" id="5837785at2759"/>
<keyword evidence="11 16" id="KW-0539">Nucleus</keyword>
<dbReference type="RefSeq" id="XP_018906417.1">
    <property type="nucleotide sequence ID" value="XM_019050872.2"/>
</dbReference>
<dbReference type="SMART" id="SM00430">
    <property type="entry name" value="HOLI"/>
    <property type="match status" value="1"/>
</dbReference>
<dbReference type="PANTHER" id="PTHR24082">
    <property type="entry name" value="NUCLEAR HORMONE RECEPTOR"/>
    <property type="match status" value="1"/>
</dbReference>
<evidence type="ECO:0000256" key="4">
    <source>
        <dbReference type="ARBA" id="ARBA00022723"/>
    </source>
</evidence>
<evidence type="ECO:0000256" key="11">
    <source>
        <dbReference type="ARBA" id="ARBA00023242"/>
    </source>
</evidence>
<reference evidence="20" key="1">
    <citation type="journal article" date="2020" name="Pest Manag. Sci.">
        <title>Genome-wide identification and analysis of nuclear receptors genes for lethal screening against Bemisia tabaci Q.</title>
        <authorList>
            <person name="He C."/>
            <person name="Liu S."/>
            <person name="Liang J."/>
            <person name="Zeng Y."/>
            <person name="Wang S."/>
            <person name="Wu Q."/>
            <person name="Xie W."/>
            <person name="Zhang Y."/>
        </authorList>
    </citation>
    <scope>NUCLEOTIDE SEQUENCE</scope>
</reference>
<keyword evidence="5 16" id="KW-0863">Zinc-finger</keyword>
<dbReference type="GO" id="GO:0090575">
    <property type="term" value="C:RNA polymerase II transcription regulator complex"/>
    <property type="evidence" value="ECO:0007669"/>
    <property type="project" value="TreeGrafter"/>
</dbReference>
<dbReference type="GO" id="GO:0000978">
    <property type="term" value="F:RNA polymerase II cis-regulatory region sequence-specific DNA binding"/>
    <property type="evidence" value="ECO:0007669"/>
    <property type="project" value="TreeGrafter"/>
</dbReference>
<dbReference type="GO" id="GO:0004879">
    <property type="term" value="F:nuclear receptor activity"/>
    <property type="evidence" value="ECO:0007669"/>
    <property type="project" value="InterPro"/>
</dbReference>
<protein>
    <recommendedName>
        <fullName evidence="3">Ecdysone receptor</fullName>
    </recommendedName>
    <alternativeName>
        <fullName evidence="12">20-hydroxy-ecdysone receptor</fullName>
    </alternativeName>
    <alternativeName>
        <fullName evidence="13">EcRH</fullName>
    </alternativeName>
    <alternativeName>
        <fullName evidence="14">Ecdysteroid receptor</fullName>
    </alternativeName>
    <alternativeName>
        <fullName evidence="15">Nuclear receptor subfamily 1 group H member 1</fullName>
    </alternativeName>
</protein>
<dbReference type="InterPro" id="IPR003069">
    <property type="entry name" value="Ecdystd_rcpt"/>
</dbReference>
<evidence type="ECO:0000256" key="17">
    <source>
        <dbReference type="SAM" id="MobiDB-lite"/>
    </source>
</evidence>
<dbReference type="AlphaFoldDB" id="A0A6M3RDR8"/>
<organism evidence="20">
    <name type="scientific">Bemisia tabaci</name>
    <name type="common">Sweetpotato whitefly</name>
    <name type="synonym">Aleurodes tabaci</name>
    <dbReference type="NCBI Taxonomy" id="7038"/>
    <lineage>
        <taxon>Eukaryota</taxon>
        <taxon>Metazoa</taxon>
        <taxon>Ecdysozoa</taxon>
        <taxon>Arthropoda</taxon>
        <taxon>Hexapoda</taxon>
        <taxon>Insecta</taxon>
        <taxon>Pterygota</taxon>
        <taxon>Neoptera</taxon>
        <taxon>Paraneoptera</taxon>
        <taxon>Hemiptera</taxon>
        <taxon>Sternorrhyncha</taxon>
        <taxon>Aleyrodoidea</taxon>
        <taxon>Aleyrodidae</taxon>
        <taxon>Aleyrodinae</taxon>
        <taxon>Bemisia</taxon>
    </lineage>
</organism>
<dbReference type="Pfam" id="PF00105">
    <property type="entry name" value="zf-C4"/>
    <property type="match status" value="1"/>
</dbReference>
<dbReference type="FunFam" id="1.10.565.10:FF:000030">
    <property type="entry name" value="Ecdysone receptor (Isoform A)"/>
    <property type="match status" value="1"/>
</dbReference>
<dbReference type="Pfam" id="PF00104">
    <property type="entry name" value="Hormone_recep"/>
    <property type="match status" value="1"/>
</dbReference>
<evidence type="ECO:0000256" key="16">
    <source>
        <dbReference type="RuleBase" id="RU004334"/>
    </source>
</evidence>
<dbReference type="InterPro" id="IPR001723">
    <property type="entry name" value="Nuclear_hrmn_rcpt"/>
</dbReference>
<dbReference type="SUPFAM" id="SSF48508">
    <property type="entry name" value="Nuclear receptor ligand-binding domain"/>
    <property type="match status" value="1"/>
</dbReference>
<dbReference type="GO" id="GO:0008270">
    <property type="term" value="F:zinc ion binding"/>
    <property type="evidence" value="ECO:0007669"/>
    <property type="project" value="UniProtKB-KW"/>
</dbReference>
<dbReference type="EMBL" id="MK642616">
    <property type="protein sequence ID" value="QJD20730.1"/>
    <property type="molecule type" value="mRNA"/>
</dbReference>
<evidence type="ECO:0000256" key="9">
    <source>
        <dbReference type="ARBA" id="ARBA00023163"/>
    </source>
</evidence>
<evidence type="ECO:0000256" key="1">
    <source>
        <dbReference type="ARBA" id="ARBA00004123"/>
    </source>
</evidence>
<dbReference type="CDD" id="cd06938">
    <property type="entry name" value="NR_LBD_EcR"/>
    <property type="match status" value="1"/>
</dbReference>
<dbReference type="PROSITE" id="PS00031">
    <property type="entry name" value="NUCLEAR_REC_DBD_1"/>
    <property type="match status" value="1"/>
</dbReference>
<dbReference type="GeneID" id="109036570"/>
<dbReference type="InterPro" id="IPR041889">
    <property type="entry name" value="NR_LBD_EcR"/>
</dbReference>
<dbReference type="GO" id="GO:0045944">
    <property type="term" value="P:positive regulation of transcription by RNA polymerase II"/>
    <property type="evidence" value="ECO:0007669"/>
    <property type="project" value="TreeGrafter"/>
</dbReference>
<evidence type="ECO:0000256" key="2">
    <source>
        <dbReference type="ARBA" id="ARBA00008092"/>
    </source>
</evidence>
<keyword evidence="7 16" id="KW-0805">Transcription regulation</keyword>
<keyword evidence="8 16" id="KW-0238">DNA-binding</keyword>
<dbReference type="InterPro" id="IPR035500">
    <property type="entry name" value="NHR-like_dom_sf"/>
</dbReference>
<dbReference type="Gene3D" id="1.10.565.10">
    <property type="entry name" value="Retinoid X Receptor"/>
    <property type="match status" value="1"/>
</dbReference>
<sequence length="530" mass="59287">MDLKHDTAYMRGGPGPGDGIKSESRVHSPCFGAPEISVGRPLSVVASNGLFSGLGSSKTLRSDDWLSTAHSPNSHSHSGHNHNPTSQTSVPLTPSPGPPANQFTVISSNGYSSPMSSGSYDPYSPTNGRIGKEELSPANSLNGYSVDSCDASRKKKGGTGRQQEELCLVCGDRASGYHYNALTCEGCKGFFRRSITKNAVYQCKYGNNCEIDMYMRRKCQECRLKKCLSVGMRPECVVPEFQCAVKRKEKKAQKDKDKPNSTTSCSPDGIKQEIDPQRLDTDSQLLSVNGVKPITPEQEELIHRLVYFQNEYEHPSPEDIKRIVNAAPEEENVAEERFRHITEITILTVQLIVEFSKRLPGFDKLIREDQIALLKACSSEVMMFRMARRYDAETDSILFATNQPYTRESYTVAGMGDTVEDLLRFCRHMCAMKVDNAEYALLTAIVIFSERPSLSEGWKVEKIQEIYIEALKAYVENRRKPYATTIFAKLLSVLTELRTLGNMNSETCFSLKLKNRKVPSFLEEIWDVVS</sequence>
<comment type="similarity">
    <text evidence="2">Belongs to the nuclear hormone receptor family. NR1 subfamily.</text>
</comment>
<evidence type="ECO:0000256" key="12">
    <source>
        <dbReference type="ARBA" id="ARBA00029963"/>
    </source>
</evidence>
<dbReference type="PRINTS" id="PR00398">
    <property type="entry name" value="STRDHORMONER"/>
</dbReference>
<feature type="compositionally biased region" description="Low complexity" evidence="17">
    <location>
        <begin position="107"/>
        <end position="125"/>
    </location>
</feature>
<keyword evidence="4 16" id="KW-0479">Metal-binding</keyword>
<name>A0A6M3RDR8_BEMTA</name>
<dbReference type="PRINTS" id="PR00047">
    <property type="entry name" value="STROIDFINGER"/>
</dbReference>
<dbReference type="InterPro" id="IPR001628">
    <property type="entry name" value="Znf_hrmn_rcpt"/>
</dbReference>
<dbReference type="PRINTS" id="PR01283">
    <property type="entry name" value="ECDYSTEROIDR"/>
</dbReference>
<feature type="non-terminal residue" evidence="20">
    <location>
        <position position="530"/>
    </location>
</feature>
<dbReference type="InterPro" id="IPR000536">
    <property type="entry name" value="Nucl_hrmn_rcpt_lig-bd"/>
</dbReference>
<dbReference type="RefSeq" id="XP_018906416.1">
    <property type="nucleotide sequence ID" value="XM_019050871.2"/>
</dbReference>
<feature type="region of interest" description="Disordered" evidence="17">
    <location>
        <begin position="65"/>
        <end position="139"/>
    </location>
</feature>
<dbReference type="CDD" id="cd07161">
    <property type="entry name" value="NR_DBD_EcR"/>
    <property type="match status" value="1"/>
</dbReference>
<dbReference type="GO" id="GO:0035100">
    <property type="term" value="F:ecdysone binding"/>
    <property type="evidence" value="ECO:0007669"/>
    <property type="project" value="InterPro"/>
</dbReference>
<proteinExistence type="evidence at transcript level"/>
<accession>A0A6M3RDR8</accession>
<evidence type="ECO:0000259" key="19">
    <source>
        <dbReference type="PROSITE" id="PS51843"/>
    </source>
</evidence>
<evidence type="ECO:0000256" key="3">
    <source>
        <dbReference type="ARBA" id="ARBA00022052"/>
    </source>
</evidence>
<dbReference type="SUPFAM" id="SSF57716">
    <property type="entry name" value="Glucocorticoid receptor-like (DNA-binding domain)"/>
    <property type="match status" value="1"/>
</dbReference>
<dbReference type="PROSITE" id="PS51843">
    <property type="entry name" value="NR_LBD"/>
    <property type="match status" value="1"/>
</dbReference>
<evidence type="ECO:0000256" key="8">
    <source>
        <dbReference type="ARBA" id="ARBA00023125"/>
    </source>
</evidence>
<dbReference type="SMART" id="SM00399">
    <property type="entry name" value="ZnF_C4"/>
    <property type="match status" value="1"/>
</dbReference>
<evidence type="ECO:0000256" key="10">
    <source>
        <dbReference type="ARBA" id="ARBA00023170"/>
    </source>
</evidence>
<dbReference type="GO" id="GO:0000122">
    <property type="term" value="P:negative regulation of transcription by RNA polymerase II"/>
    <property type="evidence" value="ECO:0007669"/>
    <property type="project" value="TreeGrafter"/>
</dbReference>
<evidence type="ECO:0000256" key="14">
    <source>
        <dbReference type="ARBA" id="ARBA00033003"/>
    </source>
</evidence>
<feature type="domain" description="NR LBD" evidence="19">
    <location>
        <begin position="297"/>
        <end position="530"/>
    </location>
</feature>
<feature type="domain" description="Nuclear receptor" evidence="18">
    <location>
        <begin position="164"/>
        <end position="239"/>
    </location>
</feature>
<dbReference type="GO" id="GO:0030154">
    <property type="term" value="P:cell differentiation"/>
    <property type="evidence" value="ECO:0007669"/>
    <property type="project" value="TreeGrafter"/>
</dbReference>
<dbReference type="SMR" id="A0A6M3RDR8"/>
<evidence type="ECO:0000256" key="15">
    <source>
        <dbReference type="ARBA" id="ARBA00033286"/>
    </source>
</evidence>
<feature type="compositionally biased region" description="Low complexity" evidence="17">
    <location>
        <begin position="70"/>
        <end position="86"/>
    </location>
</feature>
<feature type="region of interest" description="Disordered" evidence="17">
    <location>
        <begin position="252"/>
        <end position="273"/>
    </location>
</feature>
<dbReference type="Gene3D" id="3.30.50.10">
    <property type="entry name" value="Erythroid Transcription Factor GATA-1, subunit A"/>
    <property type="match status" value="1"/>
</dbReference>
<dbReference type="PROSITE" id="PS51030">
    <property type="entry name" value="NUCLEAR_REC_DBD_2"/>
    <property type="match status" value="1"/>
</dbReference>
<evidence type="ECO:0000256" key="5">
    <source>
        <dbReference type="ARBA" id="ARBA00022771"/>
    </source>
</evidence>
<evidence type="ECO:0000256" key="6">
    <source>
        <dbReference type="ARBA" id="ARBA00022833"/>
    </source>
</evidence>
<evidence type="ECO:0000259" key="18">
    <source>
        <dbReference type="PROSITE" id="PS51030"/>
    </source>
</evidence>
<feature type="region of interest" description="Disordered" evidence="17">
    <location>
        <begin position="1"/>
        <end position="27"/>
    </location>
</feature>
<evidence type="ECO:0000256" key="7">
    <source>
        <dbReference type="ARBA" id="ARBA00023015"/>
    </source>
</evidence>
<keyword evidence="9 16" id="KW-0804">Transcription</keyword>
<evidence type="ECO:0000256" key="13">
    <source>
        <dbReference type="ARBA" id="ARBA00030794"/>
    </source>
</evidence>
<dbReference type="InterPro" id="IPR050234">
    <property type="entry name" value="Nuclear_hormone_rcpt_NR1"/>
</dbReference>
<keyword evidence="10 16" id="KW-0675">Receptor</keyword>
<comment type="subcellular location">
    <subcellularLocation>
        <location evidence="1 16">Nucleus</location>
    </subcellularLocation>
</comment>
<dbReference type="InterPro" id="IPR013088">
    <property type="entry name" value="Znf_NHR/GATA"/>
</dbReference>
<dbReference type="KEGG" id="btab:109036570"/>
<evidence type="ECO:0000313" key="20">
    <source>
        <dbReference type="EMBL" id="QJD20730.1"/>
    </source>
</evidence>
<dbReference type="GO" id="GO:0035076">
    <property type="term" value="P:ecdysone receptor signaling pathway"/>
    <property type="evidence" value="ECO:0007669"/>
    <property type="project" value="InterPro"/>
</dbReference>
<keyword evidence="6 16" id="KW-0862">Zinc</keyword>
<dbReference type="FunFam" id="3.30.50.10:FF:000031">
    <property type="entry name" value="Ecdysone receptor A1"/>
    <property type="match status" value="1"/>
</dbReference>
<dbReference type="PANTHER" id="PTHR24082:SF507">
    <property type="entry name" value="BILE ACID RECEPTOR-RELATED"/>
    <property type="match status" value="1"/>
</dbReference>